<dbReference type="SMART" id="SM00327">
    <property type="entry name" value="VWA"/>
    <property type="match status" value="1"/>
</dbReference>
<dbReference type="Gene3D" id="3.40.50.410">
    <property type="entry name" value="von Willebrand factor, type A domain"/>
    <property type="match status" value="1"/>
</dbReference>
<dbReference type="STRING" id="1280514.AXFE_08540"/>
<dbReference type="SUPFAM" id="SSF53300">
    <property type="entry name" value="vWA-like"/>
    <property type="match status" value="1"/>
</dbReference>
<dbReference type="RefSeq" id="WP_052604612.1">
    <property type="nucleotide sequence ID" value="NZ_JXYS01000021.1"/>
</dbReference>
<sequence length="666" mass="74031">MRRPGSWSSVRYGRWDGTQEIEVDVSEIFDEIADALLYHGDPMSALRELMNRGMRTKDGGDILGLKEVLERLKQRRSELFGKYDPSGKASEIDNAIRSILESERRALEEYLEAASNSKDAPRIAQAEELYLNDQLTLDSLGPSIASKIQSLGNYDFLSPTAKRDFDDLRESLEREFVEGFFESAKNSLSTMTPEDLENFREMIGALNSLIEAHNANEDTSEAFEAFMDRYGGSFPPGIANTQELLDHLLTQMAAASLAFGAMSQEQQMELANLAQNVNGDLDLSWAISQLMRSLSPMMDSMRFDPRSFRGSDPMSIGQAGQVLDELSQLDSIESYLRSIGTPGDLSRLDFDQISELLGEKEASSLRRLSELTKQLEDAGLIGMSDERLTLSAGGLRAIGQKMLQEVFDDLDASRLGGHDLKRRGVGVDKDFETKPYEFGDPLNLSLGKTLANTIVRQRGGLPLKVEVEDFEIETTEAMVSASTVLCLDLSLSMPLRDNFLAAKKVAVALSTLISTAYPKDYLAIVGFSEVAHVIKPMDLPSVSWDYVYGTNMEDALRQSRTLLRRRSGRKQIILVTDGEPTAHILENGEPFFSYPPARETILATLSEVNRCTKAGITINSFVLDATDYLVDFMNQVAKINRGKVFYSDPSDLGKYVLVDFMAQRTS</sequence>
<keyword evidence="3" id="KW-1185">Reference proteome</keyword>
<dbReference type="CDD" id="cd00198">
    <property type="entry name" value="vWFA"/>
    <property type="match status" value="1"/>
</dbReference>
<dbReference type="InterPro" id="IPR002035">
    <property type="entry name" value="VWF_A"/>
</dbReference>
<dbReference type="Proteomes" id="UP000032360">
    <property type="component" value="Unassembled WGS sequence"/>
</dbReference>
<dbReference type="EMBL" id="JXYS01000021">
    <property type="protein sequence ID" value="KJF18257.1"/>
    <property type="molecule type" value="Genomic_DNA"/>
</dbReference>
<evidence type="ECO:0000313" key="2">
    <source>
        <dbReference type="EMBL" id="KJF18257.1"/>
    </source>
</evidence>
<feature type="domain" description="VWFA" evidence="1">
    <location>
        <begin position="480"/>
        <end position="657"/>
    </location>
</feature>
<dbReference type="AlphaFoldDB" id="A0A0D8HKF9"/>
<dbReference type="InterPro" id="IPR036465">
    <property type="entry name" value="vWFA_dom_sf"/>
</dbReference>
<gene>
    <name evidence="2" type="ORF">AXFE_08540</name>
</gene>
<evidence type="ECO:0000313" key="3">
    <source>
        <dbReference type="Proteomes" id="UP000032360"/>
    </source>
</evidence>
<dbReference type="Pfam" id="PF13519">
    <property type="entry name" value="VWA_2"/>
    <property type="match status" value="1"/>
</dbReference>
<proteinExistence type="predicted"/>
<dbReference type="OrthoDB" id="9766126at2"/>
<accession>A0A0D8HKF9</accession>
<reference evidence="2 3" key="1">
    <citation type="submission" date="2015-01" db="EMBL/GenBank/DDBJ databases">
        <title>Draft genome of the acidophilic iron oxidizer Acidithrix ferrooxidans strain Py-F3.</title>
        <authorList>
            <person name="Poehlein A."/>
            <person name="Eisen S."/>
            <person name="Schloemann M."/>
            <person name="Johnson B.D."/>
            <person name="Daniel R."/>
            <person name="Muehling M."/>
        </authorList>
    </citation>
    <scope>NUCLEOTIDE SEQUENCE [LARGE SCALE GENOMIC DNA]</scope>
    <source>
        <strain evidence="2 3">Py-F3</strain>
    </source>
</reference>
<name>A0A0D8HKF9_9ACTN</name>
<organism evidence="2 3">
    <name type="scientific">Acidithrix ferrooxidans</name>
    <dbReference type="NCBI Taxonomy" id="1280514"/>
    <lineage>
        <taxon>Bacteria</taxon>
        <taxon>Bacillati</taxon>
        <taxon>Actinomycetota</taxon>
        <taxon>Acidimicrobiia</taxon>
        <taxon>Acidimicrobiales</taxon>
        <taxon>Acidimicrobiaceae</taxon>
        <taxon>Acidithrix</taxon>
    </lineage>
</organism>
<evidence type="ECO:0000259" key="1">
    <source>
        <dbReference type="SMART" id="SM00327"/>
    </source>
</evidence>
<dbReference type="PATRIC" id="fig|1280514.3.peg.1118"/>
<comment type="caution">
    <text evidence="2">The sequence shown here is derived from an EMBL/GenBank/DDBJ whole genome shotgun (WGS) entry which is preliminary data.</text>
</comment>
<protein>
    <recommendedName>
        <fullName evidence="1">VWFA domain-containing protein</fullName>
    </recommendedName>
</protein>